<organism evidence="2 3">
    <name type="scientific">Anaerosolibacter carboniphilus</name>
    <dbReference type="NCBI Taxonomy" id="1417629"/>
    <lineage>
        <taxon>Bacteria</taxon>
        <taxon>Bacillati</taxon>
        <taxon>Bacillota</taxon>
        <taxon>Clostridia</taxon>
        <taxon>Peptostreptococcales</taxon>
        <taxon>Thermotaleaceae</taxon>
        <taxon>Anaerosolibacter</taxon>
    </lineage>
</organism>
<keyword evidence="3" id="KW-1185">Reference proteome</keyword>
<evidence type="ECO:0000313" key="2">
    <source>
        <dbReference type="EMBL" id="MBB6218795.1"/>
    </source>
</evidence>
<proteinExistence type="predicted"/>
<protein>
    <submittedName>
        <fullName evidence="2">Putative nucleic acid-binding Zn-ribbon protein</fullName>
    </submittedName>
</protein>
<dbReference type="EMBL" id="JACHEN010000049">
    <property type="protein sequence ID" value="MBB6218795.1"/>
    <property type="molecule type" value="Genomic_DNA"/>
</dbReference>
<dbReference type="RefSeq" id="WP_184313596.1">
    <property type="nucleotide sequence ID" value="NZ_JACHEN010000049.1"/>
</dbReference>
<evidence type="ECO:0000256" key="1">
    <source>
        <dbReference type="SAM" id="Coils"/>
    </source>
</evidence>
<dbReference type="AlphaFoldDB" id="A0A841L972"/>
<keyword evidence="1" id="KW-0175">Coiled coil</keyword>
<evidence type="ECO:0000313" key="3">
    <source>
        <dbReference type="Proteomes" id="UP000579281"/>
    </source>
</evidence>
<accession>A0A841L972</accession>
<dbReference type="Proteomes" id="UP000579281">
    <property type="component" value="Unassembled WGS sequence"/>
</dbReference>
<comment type="caution">
    <text evidence="2">The sequence shown here is derived from an EMBL/GenBank/DDBJ whole genome shotgun (WGS) entry which is preliminary data.</text>
</comment>
<gene>
    <name evidence="2" type="ORF">HNQ80_004970</name>
</gene>
<name>A0A841L972_9FIRM</name>
<sequence>MAKEMDLEEKIVRRNKIPILPFDQEWKENFGIHQTKTMEEISKEIMEKVNEEKQGEHQIQRFRKKKKQLMNKILELSNEANTSNNDQALVQLESAKDEILRINDQLDELQYQQEILPKEIEKLNFDLLKETIALAYEDIKEGSERSKTVMEEILELRKQLTEKWDEKISLENRVNSLYSYLHNTLGHEETDKLDRMFL</sequence>
<reference evidence="2 3" key="1">
    <citation type="submission" date="2020-08" db="EMBL/GenBank/DDBJ databases">
        <title>Genomic Encyclopedia of Type Strains, Phase IV (KMG-IV): sequencing the most valuable type-strain genomes for metagenomic binning, comparative biology and taxonomic classification.</title>
        <authorList>
            <person name="Goeker M."/>
        </authorList>
    </citation>
    <scope>NUCLEOTIDE SEQUENCE [LARGE SCALE GENOMIC DNA]</scope>
    <source>
        <strain evidence="2 3">DSM 103526</strain>
    </source>
</reference>
<feature type="coiled-coil region" evidence="1">
    <location>
        <begin position="52"/>
        <end position="112"/>
    </location>
</feature>